<reference evidence="1 2" key="1">
    <citation type="journal article" date="2008" name="Int. J. Syst. Evol. Microbiol.">
        <title>Tessaracoccus flavescens sp. nov., isolated from marine sediment.</title>
        <authorList>
            <person name="Lee D.W."/>
            <person name="Lee S.D."/>
        </authorList>
    </citation>
    <scope>NUCLEOTIDE SEQUENCE [LARGE SCALE GENOMIC DNA]</scope>
    <source>
        <strain evidence="1 2">SST-39T</strain>
    </source>
</reference>
<sequence length="173" mass="17900">MSGQPGDTRVVVESLTEGPQLRDVEARRRGEEVPVELVLVVPRGPGLRPTSCGVAVLGRDVGGGSPHRHIAEQSVWECRVAGCPAWGRGLQRVEAYLVGEVGHVLGACCEVGTPACVVGYGGWDAGEPREGAAGGVGDECGQEGCRVGDVVEAVTRGDLTQLFEQASCTDHGG</sequence>
<accession>A0A1Q2CXC8</accession>
<proteinExistence type="predicted"/>
<evidence type="ECO:0000313" key="2">
    <source>
        <dbReference type="Proteomes" id="UP000188235"/>
    </source>
</evidence>
<dbReference type="Proteomes" id="UP000188235">
    <property type="component" value="Chromosome"/>
</dbReference>
<organism evidence="1 2">
    <name type="scientific">Tessaracoccus flavescens</name>
    <dbReference type="NCBI Taxonomy" id="399497"/>
    <lineage>
        <taxon>Bacteria</taxon>
        <taxon>Bacillati</taxon>
        <taxon>Actinomycetota</taxon>
        <taxon>Actinomycetes</taxon>
        <taxon>Propionibacteriales</taxon>
        <taxon>Propionibacteriaceae</taxon>
        <taxon>Tessaracoccus</taxon>
    </lineage>
</organism>
<name>A0A1Q2CXC8_9ACTN</name>
<evidence type="ECO:0000313" key="1">
    <source>
        <dbReference type="EMBL" id="AQP50780.1"/>
    </source>
</evidence>
<protein>
    <submittedName>
        <fullName evidence="1">Uncharacterized protein</fullName>
    </submittedName>
</protein>
<keyword evidence="2" id="KW-1185">Reference proteome</keyword>
<gene>
    <name evidence="1" type="ORF">BW733_07990</name>
</gene>
<dbReference type="AlphaFoldDB" id="A0A1Q2CXC8"/>
<dbReference type="EMBL" id="CP019607">
    <property type="protein sequence ID" value="AQP50780.1"/>
    <property type="molecule type" value="Genomic_DNA"/>
</dbReference>
<dbReference type="KEGG" id="tfa:BW733_07990"/>